<dbReference type="Proteomes" id="UP000000263">
    <property type="component" value="Chromosome"/>
</dbReference>
<reference evidence="1 2" key="1">
    <citation type="submission" date="2007-08" db="EMBL/GenBank/DDBJ databases">
        <title>Complete sequence of Roseiflexus castenholzii DSM 13941.</title>
        <authorList>
            <consortium name="US DOE Joint Genome Institute"/>
            <person name="Copeland A."/>
            <person name="Lucas S."/>
            <person name="Lapidus A."/>
            <person name="Barry K."/>
            <person name="Glavina del Rio T."/>
            <person name="Dalin E."/>
            <person name="Tice H."/>
            <person name="Pitluck S."/>
            <person name="Thompson L.S."/>
            <person name="Brettin T."/>
            <person name="Bruce D."/>
            <person name="Detter J.C."/>
            <person name="Han C."/>
            <person name="Tapia R."/>
            <person name="Schmutz J."/>
            <person name="Larimer F."/>
            <person name="Land M."/>
            <person name="Hauser L."/>
            <person name="Kyrpides N."/>
            <person name="Mikhailova N."/>
            <person name="Bryant D.A."/>
            <person name="Hanada S."/>
            <person name="Tsukatani Y."/>
            <person name="Richardson P."/>
        </authorList>
    </citation>
    <scope>NUCLEOTIDE SEQUENCE [LARGE SCALE GENOMIC DNA]</scope>
    <source>
        <strain evidence="2">DSM 13941 / HLO8</strain>
    </source>
</reference>
<dbReference type="AlphaFoldDB" id="A7NPD3"/>
<protein>
    <submittedName>
        <fullName evidence="1">Uncharacterized protein</fullName>
    </submittedName>
</protein>
<dbReference type="KEGG" id="rca:Rcas_3379"/>
<dbReference type="EMBL" id="CP000804">
    <property type="protein sequence ID" value="ABU59429.1"/>
    <property type="molecule type" value="Genomic_DNA"/>
</dbReference>
<dbReference type="STRING" id="383372.Rcas_3379"/>
<name>A7NPD3_ROSCS</name>
<keyword evidence="2" id="KW-1185">Reference proteome</keyword>
<sequence>MVDPETKVGDILKRKLGRIKWATLEPGSPSWKEIAKLTWREIEEGVRQGKPGFSTIHKLLTDRRFDR</sequence>
<organism evidence="1 2">
    <name type="scientific">Roseiflexus castenholzii (strain DSM 13941 / HLO8)</name>
    <dbReference type="NCBI Taxonomy" id="383372"/>
    <lineage>
        <taxon>Bacteria</taxon>
        <taxon>Bacillati</taxon>
        <taxon>Chloroflexota</taxon>
        <taxon>Chloroflexia</taxon>
        <taxon>Chloroflexales</taxon>
        <taxon>Roseiflexineae</taxon>
        <taxon>Roseiflexaceae</taxon>
        <taxon>Roseiflexus</taxon>
    </lineage>
</organism>
<accession>A7NPD3</accession>
<evidence type="ECO:0000313" key="2">
    <source>
        <dbReference type="Proteomes" id="UP000000263"/>
    </source>
</evidence>
<dbReference type="HOGENOM" id="CLU_2809737_0_0_0"/>
<proteinExistence type="predicted"/>
<evidence type="ECO:0000313" key="1">
    <source>
        <dbReference type="EMBL" id="ABU59429.1"/>
    </source>
</evidence>
<gene>
    <name evidence="1" type="ordered locus">Rcas_3379</name>
</gene>